<evidence type="ECO:0000259" key="6">
    <source>
        <dbReference type="PROSITE" id="PS01124"/>
    </source>
</evidence>
<proteinExistence type="predicted"/>
<dbReference type="EMBL" id="JABACJ020000042">
    <property type="protein sequence ID" value="MBU3878644.1"/>
    <property type="molecule type" value="Genomic_DNA"/>
</dbReference>
<dbReference type="InterPro" id="IPR051552">
    <property type="entry name" value="HptR"/>
</dbReference>
<dbReference type="PANTHER" id="PTHR42713:SF3">
    <property type="entry name" value="TRANSCRIPTIONAL REGULATORY PROTEIN HPTR"/>
    <property type="match status" value="1"/>
</dbReference>
<evidence type="ECO:0000259" key="7">
    <source>
        <dbReference type="PROSITE" id="PS50110"/>
    </source>
</evidence>
<keyword evidence="1" id="KW-0963">Cytoplasm</keyword>
<dbReference type="PROSITE" id="PS01124">
    <property type="entry name" value="HTH_ARAC_FAMILY_2"/>
    <property type="match status" value="1"/>
</dbReference>
<dbReference type="SMART" id="SM00342">
    <property type="entry name" value="HTH_ARAC"/>
    <property type="match status" value="1"/>
</dbReference>
<accession>A0ABS6DAH9</accession>
<sequence>MRIVIVEDEAPIREGIAKILQKINPDYELEGTAADGQEGYALICRTKPDLIIMDIEMPKMNGLEMLARLREEGYQCKVLILSAYSDFNYAKQAIELNIENYLLKPIKIPELKKALQQVEDSLVKEQNREKAFSIEGIFLSCLNGQIKPDEQFHSMTRERFGFALEEPAEVFAIWLGDGYEEQKKRAKELLEDVGAHTVKFASYVIEADAWKMLIMILYRLDGSSQYTYFQKSVSPMLCSNLNSPIVLLWRHVDNLLELSTVMEEMQQDREWNLLLGKGFLIRRRDVENIKTVPLKHPTELEDQACQAVKRLDRETVSRCFKALFQYYQEVQHTPEEVKKSLIRFTWSMINAYKEVNEIDVDLQIQGILREISEAISWNQIDASLHKLFDLINEENKKEELPVSVLVQKAQQMIRKYYDQGITLDEIANKLFVSEEYLSAQFKKETGATFSETIRKYRIEKVKELLLNTHLKLNQIAELAGYSDPKYMSRVFKEEVGMLPNEFRKSAH</sequence>
<dbReference type="CDD" id="cd17536">
    <property type="entry name" value="REC_YesN-like"/>
    <property type="match status" value="1"/>
</dbReference>
<gene>
    <name evidence="8" type="ORF">HGO97_022880</name>
</gene>
<dbReference type="PANTHER" id="PTHR42713">
    <property type="entry name" value="HISTIDINE KINASE-RELATED"/>
    <property type="match status" value="1"/>
</dbReference>
<evidence type="ECO:0000256" key="3">
    <source>
        <dbReference type="ARBA" id="ARBA00023012"/>
    </source>
</evidence>
<keyword evidence="3" id="KW-0902">Two-component regulatory system</keyword>
<keyword evidence="4" id="KW-0238">DNA-binding</keyword>
<evidence type="ECO:0000313" key="9">
    <source>
        <dbReference type="Proteomes" id="UP000723714"/>
    </source>
</evidence>
<dbReference type="InterPro" id="IPR018060">
    <property type="entry name" value="HTH_AraC"/>
</dbReference>
<feature type="domain" description="Response regulatory" evidence="7">
    <location>
        <begin position="2"/>
        <end position="119"/>
    </location>
</feature>
<organism evidence="8 9">
    <name type="scientific">Faecalicatena faecalis</name>
    <dbReference type="NCBI Taxonomy" id="2726362"/>
    <lineage>
        <taxon>Bacteria</taxon>
        <taxon>Bacillati</taxon>
        <taxon>Bacillota</taxon>
        <taxon>Clostridia</taxon>
        <taxon>Lachnospirales</taxon>
        <taxon>Lachnospiraceae</taxon>
        <taxon>Faecalicatena</taxon>
    </lineage>
</organism>
<keyword evidence="9" id="KW-1185">Reference proteome</keyword>
<dbReference type="Proteomes" id="UP000723714">
    <property type="component" value="Unassembled WGS sequence"/>
</dbReference>
<evidence type="ECO:0000256" key="4">
    <source>
        <dbReference type="ARBA" id="ARBA00023125"/>
    </source>
</evidence>
<dbReference type="SMART" id="SM00448">
    <property type="entry name" value="REC"/>
    <property type="match status" value="1"/>
</dbReference>
<comment type="caution">
    <text evidence="8">The sequence shown here is derived from an EMBL/GenBank/DDBJ whole genome shotgun (WGS) entry which is preliminary data.</text>
</comment>
<dbReference type="Pfam" id="PF12833">
    <property type="entry name" value="HTH_18"/>
    <property type="match status" value="1"/>
</dbReference>
<evidence type="ECO:0000313" key="8">
    <source>
        <dbReference type="EMBL" id="MBU3878644.1"/>
    </source>
</evidence>
<dbReference type="InterPro" id="IPR001789">
    <property type="entry name" value="Sig_transdc_resp-reg_receiver"/>
</dbReference>
<reference evidence="8 9" key="1">
    <citation type="submission" date="2021-06" db="EMBL/GenBank/DDBJ databases">
        <title>Faecalicatena sp. nov. isolated from porcine feces.</title>
        <authorList>
            <person name="Oh B.S."/>
            <person name="Lee J.H."/>
        </authorList>
    </citation>
    <scope>NUCLEOTIDE SEQUENCE [LARGE SCALE GENOMIC DNA]</scope>
    <source>
        <strain evidence="8 9">AGMB00832</strain>
    </source>
</reference>
<dbReference type="Pfam" id="PF00072">
    <property type="entry name" value="Response_reg"/>
    <property type="match status" value="1"/>
</dbReference>
<evidence type="ECO:0000256" key="2">
    <source>
        <dbReference type="ARBA" id="ARBA00022553"/>
    </source>
</evidence>
<evidence type="ECO:0000256" key="5">
    <source>
        <dbReference type="PROSITE-ProRule" id="PRU00169"/>
    </source>
</evidence>
<feature type="domain" description="HTH araC/xylS-type" evidence="6">
    <location>
        <begin position="407"/>
        <end position="505"/>
    </location>
</feature>
<evidence type="ECO:0000256" key="1">
    <source>
        <dbReference type="ARBA" id="ARBA00022490"/>
    </source>
</evidence>
<protein>
    <submittedName>
        <fullName evidence="8">Response regulator</fullName>
    </submittedName>
</protein>
<keyword evidence="2 5" id="KW-0597">Phosphoprotein</keyword>
<feature type="modified residue" description="4-aspartylphosphate" evidence="5">
    <location>
        <position position="54"/>
    </location>
</feature>
<name>A0ABS6DAH9_9FIRM</name>
<dbReference type="PROSITE" id="PS50110">
    <property type="entry name" value="RESPONSE_REGULATORY"/>
    <property type="match status" value="1"/>
</dbReference>